<dbReference type="Pfam" id="PF18676">
    <property type="entry name" value="MBG_2"/>
    <property type="match status" value="2"/>
</dbReference>
<gene>
    <name evidence="3" type="ORF">OLX77_03505</name>
</gene>
<dbReference type="InterPro" id="IPR012332">
    <property type="entry name" value="Autotransporter_pectin_lyase_C"/>
</dbReference>
<feature type="domain" description="Filamentous haemagglutinin FhaB/tRNA nuclease CdiA-like TPS" evidence="2">
    <location>
        <begin position="48"/>
        <end position="160"/>
    </location>
</feature>
<organism evidence="3 4">
    <name type="scientific">Thiovibrio frasassiensis</name>
    <dbReference type="NCBI Taxonomy" id="2984131"/>
    <lineage>
        <taxon>Bacteria</taxon>
        <taxon>Pseudomonadati</taxon>
        <taxon>Thermodesulfobacteriota</taxon>
        <taxon>Desulfobulbia</taxon>
        <taxon>Desulfobulbales</taxon>
        <taxon>Thiovibrionaceae</taxon>
        <taxon>Thiovibrio</taxon>
    </lineage>
</organism>
<comment type="caution">
    <text evidence="3">The sequence shown here is derived from an EMBL/GenBank/DDBJ whole genome shotgun (WGS) entry which is preliminary data.</text>
</comment>
<dbReference type="InterPro" id="IPR041248">
    <property type="entry name" value="YDG"/>
</dbReference>
<dbReference type="SUPFAM" id="SSF51126">
    <property type="entry name" value="Pectin lyase-like"/>
    <property type="match status" value="2"/>
</dbReference>
<dbReference type="InterPro" id="IPR037160">
    <property type="entry name" value="DNA_Pol_thumb_sf"/>
</dbReference>
<dbReference type="Gene3D" id="2.160.20.20">
    <property type="match status" value="2"/>
</dbReference>
<dbReference type="EMBL" id="JAPHEH010000001">
    <property type="protein sequence ID" value="MDG4475225.1"/>
    <property type="molecule type" value="Genomic_DNA"/>
</dbReference>
<dbReference type="NCBIfam" id="TIGR02601">
    <property type="entry name" value="autotrns_rpt"/>
    <property type="match status" value="5"/>
</dbReference>
<dbReference type="InterPro" id="IPR050909">
    <property type="entry name" value="Bact_Autotransporter_VF"/>
</dbReference>
<dbReference type="InterPro" id="IPR008638">
    <property type="entry name" value="FhaB/CdiA-like_TPS"/>
</dbReference>
<dbReference type="InterPro" id="IPR011050">
    <property type="entry name" value="Pectin_lyase_fold/virulence"/>
</dbReference>
<dbReference type="InterPro" id="IPR012334">
    <property type="entry name" value="Pectin_lyas_fold"/>
</dbReference>
<evidence type="ECO:0000256" key="1">
    <source>
        <dbReference type="ARBA" id="ARBA00022729"/>
    </source>
</evidence>
<reference evidence="3" key="2">
    <citation type="submission" date="2022-10" db="EMBL/GenBank/DDBJ databases">
        <authorList>
            <person name="Aronson H.S."/>
        </authorList>
    </citation>
    <scope>NUCLEOTIDE SEQUENCE</scope>
    <source>
        <strain evidence="3">RS19-109</strain>
    </source>
</reference>
<dbReference type="Gene3D" id="3.30.210.10">
    <property type="entry name" value="DNA polymerase, thumb domain"/>
    <property type="match status" value="1"/>
</dbReference>
<dbReference type="Gene3D" id="2.160.20.10">
    <property type="entry name" value="Single-stranded right-handed beta-helix, Pectin lyase-like"/>
    <property type="match status" value="1"/>
</dbReference>
<keyword evidence="4" id="KW-1185">Reference proteome</keyword>
<dbReference type="InterPro" id="IPR013425">
    <property type="entry name" value="Autotrns_rpt"/>
</dbReference>
<keyword evidence="1" id="KW-0732">Signal</keyword>
<name>A0A9X4MG33_9BACT</name>
<dbReference type="PANTHER" id="PTHR12338:SF5">
    <property type="entry name" value="ANTIGEN 43-RELATED"/>
    <property type="match status" value="1"/>
</dbReference>
<dbReference type="Pfam" id="PF18657">
    <property type="entry name" value="YDG"/>
    <property type="match status" value="3"/>
</dbReference>
<reference evidence="3" key="1">
    <citation type="journal article" date="2022" name="bioRxiv">
        <title>Thiovibrio frasassiensisgen. nov., sp. nov., an autotrophic, elemental sulfur disproportionating bacterium isolated from sulfidic karst sediment, and proposal of Thiovibrionaceae fam. nov.</title>
        <authorList>
            <person name="Aronson H."/>
            <person name="Thomas C."/>
            <person name="Bhattacharyya M."/>
            <person name="Eckstein S."/>
            <person name="Jensen S."/>
            <person name="Barco R."/>
            <person name="Macalady J."/>
            <person name="Amend J."/>
        </authorList>
    </citation>
    <scope>NUCLEOTIDE SEQUENCE</scope>
    <source>
        <strain evidence="3">RS19-109</strain>
    </source>
</reference>
<evidence type="ECO:0000259" key="2">
    <source>
        <dbReference type="SMART" id="SM00912"/>
    </source>
</evidence>
<dbReference type="Proteomes" id="UP001154240">
    <property type="component" value="Unassembled WGS sequence"/>
</dbReference>
<dbReference type="NCBIfam" id="TIGR01901">
    <property type="entry name" value="adhes_NPXG"/>
    <property type="match status" value="1"/>
</dbReference>
<dbReference type="Pfam" id="PF12951">
    <property type="entry name" value="PATR"/>
    <property type="match status" value="5"/>
</dbReference>
<dbReference type="InterPro" id="IPR041286">
    <property type="entry name" value="MBG_2"/>
</dbReference>
<evidence type="ECO:0000313" key="4">
    <source>
        <dbReference type="Proteomes" id="UP001154240"/>
    </source>
</evidence>
<protein>
    <submittedName>
        <fullName evidence="3">YDG domain-containing protein</fullName>
    </submittedName>
</protein>
<accession>A0A9X4MG33</accession>
<evidence type="ECO:0000313" key="3">
    <source>
        <dbReference type="EMBL" id="MDG4475225.1"/>
    </source>
</evidence>
<dbReference type="Pfam" id="PF05860">
    <property type="entry name" value="TPS"/>
    <property type="match status" value="1"/>
</dbReference>
<dbReference type="PANTHER" id="PTHR12338">
    <property type="entry name" value="AUTOTRANSPORTER"/>
    <property type="match status" value="1"/>
</dbReference>
<dbReference type="SMART" id="SM00912">
    <property type="entry name" value="Haemagg_act"/>
    <property type="match status" value="1"/>
</dbReference>
<dbReference type="RefSeq" id="WP_307632200.1">
    <property type="nucleotide sequence ID" value="NZ_JAPHEH010000001.1"/>
</dbReference>
<sequence length="1740" mass="170744">MCRIYHFAWNKRQASSAPESTHPCGKQTKRPLLHRLVLALALASPAYALALPGAGQISAGIGNISQSATTLTITQTTPNLAINWQSFNIGQNETVNFNQPGSSAIALNRVLGQDPSQILGNLNANGQVFVLNPNGVLFGSAAQVNVGGLVASTLSLSDADFLAGNHTFSNRGSAGSVVNYGTLTATDKGYIALLAPEARNEGVIVAILGTALLASGDKITLNLNNGSLLSYTIDQGTLNGLAENKYLIQADGGQVILSARAADALTSSVVNNSGIIEAHTIENQDGVITLLGDMQTGQVTVSGTLDASAPAGGDGGFIETSAAHVAVASGSIITTQAPQGTTGNWLIDPADYTIAAAGGDITGADLAFNLGSTSVTILSSDGTVNPGGNGDIFVNDAVNWNNGNSLTLDAVRNINVNSTINNGGTGTINLSAAAAVAVNANLGSGGAIAITAPAGLTQDVASTITTTGLTVNVGAASIADGIIDGAGGLTKTGAGTLTLSNVNTYAGATTINAGTLSLNGDGNLGAVPGSPTPGNLILNGGTLQATSDIQMDANRGISLSGAGTFNTSPGATLTIFGNIAGVGTLTKAGTGTLTLAASNSYTGATTINAGTLLISNDSGLGTAPGAATAGHLTLNGGALEIQYIGTVPLHANRGIALGPGGGSINTASSNTTTYAGTIAGSGAFNKGLGGTLELSGTNSYTGLTTVSGGTLRLAGGAAIADTGAVNLGTSGAILRLFANETIGSLAGIAGTSVILQNNSTLTTGDAGNTDFAGVMSGAGGNLFKQGGGTFTLSGANSYTGLTTVNAGTLAYGITNALDAGAVTVNGGTLDIGSYSDTVGAVTLNSGAISGTTGVLTGTGYDVQSGTISARLGGAGALTKSTGNTVTLSGANSYTGATTISAGKLSAADADALGTTAGTTTVAEGATLEIANVAIGNETITLNGSGIGETGVLTGTGTASLAGPVTLATDSTLGATNGNSLELSGTIEGASALDFLGGGTVTLGGTVGSSTALASLSGAAGTALTVNGGLVRTSGAQTYSGATTFGATTTLRTTAGGNISAAGAVTATAGTLTLDTGAGDATFTNTSNDFGTVAATSTHNVSLVDANALGIGPINATGLVDIRSQSGDLTLNNAITTTSTSANAVTLIADGAATPDATGSGGNFKNAGSAAITTGAGGAWRIHTGNPTDTNRGGLVEAGKRYNVDDGSDPIASDNRMYFRIQPILTLTADNKIKTYGAANPAFTYSYSGLIDSDLINAAISSGPGYTVDGTTSTSGQLTAATLHNITPSAATAANLGYSLSYASGTLTVNKRALTIAATGTNKVYDTDATATVNYWDNRVAGDLLTIGGTAAFLDKNIGTGKTVNVSAITLGNTDAGNYTFNTSASTSADITAANLEVPGVTASNKIYDGNTDATLGGTAAISALGGDTVTLGGTGSGVFANKNVANNKSVIVSGYTISGTDASNYALLQPTGVTADITARPLTISAAGQNKVYDGTTGATVTYTDNRIAGDLLTITGTASYLDKNVGIGKAVNVSGITLGNTDASNYTFNTTTATVADITARALKIAANYATKEYTGVAFQGGNGVTYTGFVNGESSTVLGGTLAYSGTSQGAINPGRYLITPGGLTADNYSITYLNGVLTINPTTDAGGLPPLLVGAVLALPGGEDLFPAFISAMVATIAPVSPVTVPSGTSLQPVIPRTSLKPSDSMSTTDTVEQVGNLTLMNGGVKLPADTKSPDGE</sequence>
<proteinExistence type="predicted"/>
<dbReference type="Gene3D" id="3.30.160.710">
    <property type="match status" value="1"/>
</dbReference>